<dbReference type="PANTHER" id="PTHR11644:SF2">
    <property type="entry name" value="CYTIDINE DEAMINASE"/>
    <property type="match status" value="1"/>
</dbReference>
<accession>A0ABU8RPH4</accession>
<dbReference type="CDD" id="cd01283">
    <property type="entry name" value="cytidine_deaminase"/>
    <property type="match status" value="1"/>
</dbReference>
<feature type="domain" description="CMP/dCMP-type deaminase" evidence="2">
    <location>
        <begin position="4"/>
        <end position="132"/>
    </location>
</feature>
<evidence type="ECO:0000256" key="1">
    <source>
        <dbReference type="ARBA" id="ARBA00006576"/>
    </source>
</evidence>
<dbReference type="RefSeq" id="WP_339576337.1">
    <property type="nucleotide sequence ID" value="NZ_JBBIAA010000044.1"/>
</dbReference>
<dbReference type="InterPro" id="IPR050202">
    <property type="entry name" value="Cyt/Deoxycyt_deaminase"/>
</dbReference>
<name>A0ABU8RPH4_9ACTN</name>
<sequence length="134" mass="14291">MLSSNDLEVLETATAAARRLEQRRPPEDFTHTVVSSARDTSGRMHTAVNVHHFTGGPCAELVVAGLAASLTADRLEVIVAVASSDLAVLAPCGRCRQVLTDLYPDVRVIIDGPRGAEVVPAIELLPHAYRQPTA</sequence>
<comment type="caution">
    <text evidence="3">The sequence shown here is derived from an EMBL/GenBank/DDBJ whole genome shotgun (WGS) entry which is preliminary data.</text>
</comment>
<evidence type="ECO:0000313" key="4">
    <source>
        <dbReference type="Proteomes" id="UP001387100"/>
    </source>
</evidence>
<dbReference type="PROSITE" id="PS51747">
    <property type="entry name" value="CYT_DCMP_DEAMINASES_2"/>
    <property type="match status" value="1"/>
</dbReference>
<organism evidence="3 4">
    <name type="scientific">Pseudokineococcus basanitobsidens</name>
    <dbReference type="NCBI Taxonomy" id="1926649"/>
    <lineage>
        <taxon>Bacteria</taxon>
        <taxon>Bacillati</taxon>
        <taxon>Actinomycetota</taxon>
        <taxon>Actinomycetes</taxon>
        <taxon>Kineosporiales</taxon>
        <taxon>Kineosporiaceae</taxon>
        <taxon>Pseudokineococcus</taxon>
    </lineage>
</organism>
<reference evidence="3 4" key="1">
    <citation type="journal article" date="2017" name="Int. J. Syst. Evol. Microbiol.">
        <title>Pseudokineococcus basanitobsidens sp. nov., isolated from volcanic rock.</title>
        <authorList>
            <person name="Lee D.W."/>
            <person name="Park M.Y."/>
            <person name="Kim J.J."/>
            <person name="Kim B.S."/>
        </authorList>
    </citation>
    <scope>NUCLEOTIDE SEQUENCE [LARGE SCALE GENOMIC DNA]</scope>
    <source>
        <strain evidence="3 4">DSM 103726</strain>
    </source>
</reference>
<dbReference type="Gene3D" id="3.40.140.10">
    <property type="entry name" value="Cytidine Deaminase, domain 2"/>
    <property type="match status" value="1"/>
</dbReference>
<evidence type="ECO:0000313" key="3">
    <source>
        <dbReference type="EMBL" id="MEJ5946964.1"/>
    </source>
</evidence>
<dbReference type="PANTHER" id="PTHR11644">
    <property type="entry name" value="CYTIDINE DEAMINASE"/>
    <property type="match status" value="1"/>
</dbReference>
<proteinExistence type="inferred from homology"/>
<evidence type="ECO:0000259" key="2">
    <source>
        <dbReference type="PROSITE" id="PS51747"/>
    </source>
</evidence>
<dbReference type="SUPFAM" id="SSF53927">
    <property type="entry name" value="Cytidine deaminase-like"/>
    <property type="match status" value="1"/>
</dbReference>
<dbReference type="InterPro" id="IPR002125">
    <property type="entry name" value="CMP_dCMP_dom"/>
</dbReference>
<comment type="similarity">
    <text evidence="1">Belongs to the cytidine and deoxycytidylate deaminase family.</text>
</comment>
<dbReference type="EMBL" id="JBBIAA010000044">
    <property type="protein sequence ID" value="MEJ5946964.1"/>
    <property type="molecule type" value="Genomic_DNA"/>
</dbReference>
<dbReference type="Proteomes" id="UP001387100">
    <property type="component" value="Unassembled WGS sequence"/>
</dbReference>
<dbReference type="InterPro" id="IPR016193">
    <property type="entry name" value="Cytidine_deaminase-like"/>
</dbReference>
<gene>
    <name evidence="3" type="ORF">WDZ17_16845</name>
</gene>
<protein>
    <recommendedName>
        <fullName evidence="2">CMP/dCMP-type deaminase domain-containing protein</fullName>
    </recommendedName>
</protein>
<keyword evidence="4" id="KW-1185">Reference proteome</keyword>